<accession>A0A0H3AFF9</accession>
<evidence type="ECO:0000256" key="1">
    <source>
        <dbReference type="SAM" id="Coils"/>
    </source>
</evidence>
<dbReference type="KEGG" id="vco:VC0395_0790"/>
<name>A0A0H3AFF9_VIBC3</name>
<keyword evidence="1" id="KW-0175">Coiled coil</keyword>
<dbReference type="RefSeq" id="WP_000063386.1">
    <property type="nucleotide sequence ID" value="NC_009456.1"/>
</dbReference>
<dbReference type="EMBL" id="CP000626">
    <property type="protein sequence ID" value="ABQ19129.1"/>
    <property type="molecule type" value="Genomic_DNA"/>
</dbReference>
<dbReference type="OrthoDB" id="5911878at2"/>
<dbReference type="KEGG" id="vcr:VC395_A0472"/>
<feature type="coiled-coil region" evidence="1">
    <location>
        <begin position="55"/>
        <end position="82"/>
    </location>
</feature>
<evidence type="ECO:0000313" key="3">
    <source>
        <dbReference type="EMBL" id="ABQ19129.1"/>
    </source>
</evidence>
<organism evidence="3 4">
    <name type="scientific">Vibrio cholerae serotype O1 (strain ATCC 39541 / Classical Ogawa 395 / O395)</name>
    <dbReference type="NCBI Taxonomy" id="345073"/>
    <lineage>
        <taxon>Bacteria</taxon>
        <taxon>Pseudomonadati</taxon>
        <taxon>Pseudomonadota</taxon>
        <taxon>Gammaproteobacteria</taxon>
        <taxon>Vibrionales</taxon>
        <taxon>Vibrionaceae</taxon>
        <taxon>Vibrio</taxon>
    </lineage>
</organism>
<reference evidence="3 4" key="1">
    <citation type="submission" date="2007-03" db="EMBL/GenBank/DDBJ databases">
        <authorList>
            <person name="Heidelberg J."/>
        </authorList>
    </citation>
    <scope>NUCLEOTIDE SEQUENCE [LARGE SCALE GENOMIC DNA]</scope>
    <source>
        <strain evidence="4">ATCC 39541 / Classical Ogawa 395 / O395</strain>
    </source>
</reference>
<feature type="compositionally biased region" description="Low complexity" evidence="2">
    <location>
        <begin position="501"/>
        <end position="512"/>
    </location>
</feature>
<evidence type="ECO:0000256" key="2">
    <source>
        <dbReference type="SAM" id="MobiDB-lite"/>
    </source>
</evidence>
<gene>
    <name evidence="3" type="ordered locus">VC0395_0790</name>
</gene>
<dbReference type="AlphaFoldDB" id="A0A0H3AFF9"/>
<evidence type="ECO:0000313" key="4">
    <source>
        <dbReference type="Proteomes" id="UP000000249"/>
    </source>
</evidence>
<feature type="region of interest" description="Disordered" evidence="2">
    <location>
        <begin position="500"/>
        <end position="519"/>
    </location>
</feature>
<protein>
    <submittedName>
        <fullName evidence="3">Uncharacterized protein</fullName>
    </submittedName>
</protein>
<dbReference type="PATRIC" id="fig|345073.21.peg.3214"/>
<proteinExistence type="predicted"/>
<sequence length="582" mass="63020">MSNAGVVEKFVYENIIDNRKAVRGMRKFEEMTRKYSAKITKLFEDTEKSKQRAIKNTEKEEVKAATKKLTAEQKAAAQAEKLKAQEAAKLKKFNDWKLAQFRSAAFERLSLEQKMELKRVLSAKRSEEEIREEYRQTTAMMRRENQRRAAYERKQSKINNSGVKGGLTAGATGGGIVALAGNPAALAAAAVIGGGAMAINSGSQQFRDTKEGANLVGLDYNEFAQLANGLIAVTETIPDVSTAADKIKDLLDRSGEVMADTVFDSDKGEFDKGEGSILANLLLKQGVITGDKESLNNFMNQSPDKFIDSVVKATEGLDAKQQAYVLEAFGSDFYNIVRGIQTNRQGFEAGKQNAVQFNTAEMTAATEFNKSVASMVSAISNADLNIFKSFTEFLSPSSLAMFGKLGELLNSIATLLGYTLSGALNLLSPAINLVLDGLNLLLGGLTNVQRYITELTKYVSDGLTIATEWIKNSLKGMLHDILNALPDFAKKALGISTVEQTPTTPTTTTAPTTPKPYNMTSPTTYGGYSGYGTQNPTTTTNPTNTTATVNLVVDGNTLATAVVNSAVGQEGVKQIMHRSRPY</sequence>
<dbReference type="Proteomes" id="UP000000249">
    <property type="component" value="Chromosome 2"/>
</dbReference>